<evidence type="ECO:0000259" key="8">
    <source>
        <dbReference type="PROSITE" id="PS50850"/>
    </source>
</evidence>
<keyword evidence="4 7" id="KW-1133">Transmembrane helix</keyword>
<feature type="transmembrane region" description="Helical" evidence="7">
    <location>
        <begin position="216"/>
        <end position="238"/>
    </location>
</feature>
<evidence type="ECO:0000313" key="9">
    <source>
        <dbReference type="EMBL" id="KAG7302447.1"/>
    </source>
</evidence>
<reference evidence="9 10" key="1">
    <citation type="submission" date="2021-06" db="EMBL/GenBank/DDBJ databases">
        <title>A haploid diamondback moth (Plutella xylostella L.) genome assembly resolves 31 chromosomes and identifies a diamide resistance mutation.</title>
        <authorList>
            <person name="Ward C.M."/>
            <person name="Perry K.D."/>
            <person name="Baker G."/>
            <person name="Powis K."/>
            <person name="Heckel D.G."/>
            <person name="Baxter S.W."/>
        </authorList>
    </citation>
    <scope>NUCLEOTIDE SEQUENCE [LARGE SCALE GENOMIC DNA]</scope>
    <source>
        <strain evidence="9 10">LV</strain>
        <tissue evidence="9">Single pupa</tissue>
    </source>
</reference>
<evidence type="ECO:0000256" key="3">
    <source>
        <dbReference type="ARBA" id="ARBA00022692"/>
    </source>
</evidence>
<evidence type="ECO:0000256" key="1">
    <source>
        <dbReference type="ARBA" id="ARBA00004141"/>
    </source>
</evidence>
<feature type="transmembrane region" description="Helical" evidence="7">
    <location>
        <begin position="244"/>
        <end position="266"/>
    </location>
</feature>
<gene>
    <name evidence="9" type="ORF">JYU34_012352</name>
</gene>
<keyword evidence="5 7" id="KW-0472">Membrane</keyword>
<evidence type="ECO:0000256" key="6">
    <source>
        <dbReference type="SAM" id="MobiDB-lite"/>
    </source>
</evidence>
<dbReference type="PANTHER" id="PTHR23504:SF31">
    <property type="entry name" value="MAJOR FACILITATOR SUPERFAMILY DOMAIN-CONTAINING PROTEIN 10"/>
    <property type="match status" value="1"/>
</dbReference>
<evidence type="ECO:0000256" key="5">
    <source>
        <dbReference type="ARBA" id="ARBA00023136"/>
    </source>
</evidence>
<organism evidence="9 10">
    <name type="scientific">Plutella xylostella</name>
    <name type="common">Diamondback moth</name>
    <name type="synonym">Plutella maculipennis</name>
    <dbReference type="NCBI Taxonomy" id="51655"/>
    <lineage>
        <taxon>Eukaryota</taxon>
        <taxon>Metazoa</taxon>
        <taxon>Ecdysozoa</taxon>
        <taxon>Arthropoda</taxon>
        <taxon>Hexapoda</taxon>
        <taxon>Insecta</taxon>
        <taxon>Pterygota</taxon>
        <taxon>Neoptera</taxon>
        <taxon>Endopterygota</taxon>
        <taxon>Lepidoptera</taxon>
        <taxon>Glossata</taxon>
        <taxon>Ditrysia</taxon>
        <taxon>Yponomeutoidea</taxon>
        <taxon>Plutellidae</taxon>
        <taxon>Plutella</taxon>
    </lineage>
</organism>
<proteinExistence type="predicted"/>
<evidence type="ECO:0000313" key="10">
    <source>
        <dbReference type="Proteomes" id="UP000823941"/>
    </source>
</evidence>
<feature type="region of interest" description="Disordered" evidence="6">
    <location>
        <begin position="1"/>
        <end position="39"/>
    </location>
</feature>
<feature type="transmembrane region" description="Helical" evidence="7">
    <location>
        <begin position="125"/>
        <end position="146"/>
    </location>
</feature>
<feature type="transmembrane region" description="Helical" evidence="7">
    <location>
        <begin position="347"/>
        <end position="364"/>
    </location>
</feature>
<protein>
    <recommendedName>
        <fullName evidence="8">Major facilitator superfamily (MFS) profile domain-containing protein</fullName>
    </recommendedName>
</protein>
<dbReference type="EMBL" id="JAHIBW010000017">
    <property type="protein sequence ID" value="KAG7302447.1"/>
    <property type="molecule type" value="Genomic_DNA"/>
</dbReference>
<accession>A0ABQ7QB38</accession>
<feature type="transmembrane region" description="Helical" evidence="7">
    <location>
        <begin position="471"/>
        <end position="489"/>
    </location>
</feature>
<dbReference type="SUPFAM" id="SSF103473">
    <property type="entry name" value="MFS general substrate transporter"/>
    <property type="match status" value="1"/>
</dbReference>
<feature type="transmembrane region" description="Helical" evidence="7">
    <location>
        <begin position="158"/>
        <end position="176"/>
    </location>
</feature>
<dbReference type="Gene3D" id="1.20.1250.20">
    <property type="entry name" value="MFS general substrate transporter like domains"/>
    <property type="match status" value="1"/>
</dbReference>
<evidence type="ECO:0000256" key="7">
    <source>
        <dbReference type="SAM" id="Phobius"/>
    </source>
</evidence>
<keyword evidence="10" id="KW-1185">Reference proteome</keyword>
<feature type="transmembrane region" description="Helical" evidence="7">
    <location>
        <begin position="407"/>
        <end position="429"/>
    </location>
</feature>
<comment type="subcellular location">
    <subcellularLocation>
        <location evidence="1">Membrane</location>
        <topology evidence="1">Multi-pass membrane protein</topology>
    </subcellularLocation>
</comment>
<feature type="domain" description="Major facilitator superfamily (MFS) profile" evidence="8">
    <location>
        <begin position="45"/>
        <end position="493"/>
    </location>
</feature>
<feature type="transmembrane region" description="Helical" evidence="7">
    <location>
        <begin position="376"/>
        <end position="395"/>
    </location>
</feature>
<evidence type="ECO:0000256" key="4">
    <source>
        <dbReference type="ARBA" id="ARBA00022989"/>
    </source>
</evidence>
<dbReference type="InterPro" id="IPR036259">
    <property type="entry name" value="MFS_trans_sf"/>
</dbReference>
<comment type="caution">
    <text evidence="9">The sequence shown here is derived from an EMBL/GenBank/DDBJ whole genome shotgun (WGS) entry which is preliminary data.</text>
</comment>
<dbReference type="PANTHER" id="PTHR23504">
    <property type="entry name" value="MAJOR FACILITATOR SUPERFAMILY DOMAIN-CONTAINING PROTEIN 10"/>
    <property type="match status" value="1"/>
</dbReference>
<name>A0ABQ7QB38_PLUXY</name>
<feature type="transmembrane region" description="Helical" evidence="7">
    <location>
        <begin position="441"/>
        <end position="465"/>
    </location>
</feature>
<dbReference type="InterPro" id="IPR020846">
    <property type="entry name" value="MFS_dom"/>
</dbReference>
<dbReference type="InterPro" id="IPR011701">
    <property type="entry name" value="MFS"/>
</dbReference>
<evidence type="ECO:0000256" key="2">
    <source>
        <dbReference type="ARBA" id="ARBA00022448"/>
    </source>
</evidence>
<dbReference type="Proteomes" id="UP000823941">
    <property type="component" value="Chromosome 17"/>
</dbReference>
<keyword evidence="2" id="KW-0813">Transport</keyword>
<dbReference type="Pfam" id="PF07690">
    <property type="entry name" value="MFS_1"/>
    <property type="match status" value="1"/>
</dbReference>
<feature type="transmembrane region" description="Helical" evidence="7">
    <location>
        <begin position="45"/>
        <end position="67"/>
    </location>
</feature>
<sequence length="493" mass="50037">MEDATGNGVLKKRKNLGSKKDDESCTGDTDVGQKESKSAPNNSKVIGIVFASLLLDLLAFTMILPLLPALLEQYAAAAEGAGGEGAGAGGAGAGGEGGAGLYAALLRAVRGFQRLSGAPAGATPVLVGGALGSMFSLLQFLTSPVVGSLSDAYGRKPMLLLCLGGISASHLVWGLARSFGVFVLARALGGLARANVSLAMAVVADVSDDTQRARGMALVGLAFSVGFTLGPLGGAWLARGGAGGAAPAACALALSLANMALVALALPETLPKEKRTPLRLSARKAAALVLPWQLVRFSAAPLGARARARLHALGRVYLLYLFLYSGLEFTLTFLTHTAFHYSAMQQGKMFLVIGVIMAVLQGGAARRLGAAGAARAARGALLLTPLSFLCVSQAARPAPPLLPPLAWLWTGLVLFAICTAFAVSCLSELAARGAGAGARGAVLGALRSLGALARALGPLAAATMYWWGGPVLTYAVGAALLLLPAAMLCRAEL</sequence>
<dbReference type="PROSITE" id="PS50850">
    <property type="entry name" value="MFS"/>
    <property type="match status" value="1"/>
</dbReference>
<feature type="transmembrane region" description="Helical" evidence="7">
    <location>
        <begin position="317"/>
        <end position="341"/>
    </location>
</feature>
<keyword evidence="3 7" id="KW-0812">Transmembrane</keyword>